<sequence length="40" mass="4567">MSIKDGLRPLEDPNGRRTCINVGKDYGDWEVEFDVCIDLP</sequence>
<reference evidence="1 2" key="1">
    <citation type="journal article" date="2011" name="J. Bacteriol.">
        <title>Complete genome sequence of 'Vulcanisaeta moutnovskia' strain 768-28, a novel member of the hyperthermophilic crenarchaeal genus vulcanisaeta.</title>
        <authorList>
            <person name="Gumerov V.M."/>
            <person name="Mardanov A.V."/>
            <person name="Beletsky A.V."/>
            <person name="Prokofeva M.I."/>
            <person name="Bonch-Osmolovskaya E.A."/>
            <person name="Ravin N.V."/>
            <person name="Skryabin K.G."/>
        </authorList>
    </citation>
    <scope>NUCLEOTIDE SEQUENCE [LARGE SCALE GENOMIC DNA]</scope>
    <source>
        <strain evidence="1 2">768-28</strain>
    </source>
</reference>
<proteinExistence type="predicted"/>
<evidence type="ECO:0000313" key="1">
    <source>
        <dbReference type="EMBL" id="ADY01223.1"/>
    </source>
</evidence>
<organism evidence="1 2">
    <name type="scientific">Vulcanisaeta moutnovskia (strain 768-28)</name>
    <dbReference type="NCBI Taxonomy" id="985053"/>
    <lineage>
        <taxon>Archaea</taxon>
        <taxon>Thermoproteota</taxon>
        <taxon>Thermoprotei</taxon>
        <taxon>Thermoproteales</taxon>
        <taxon>Thermoproteaceae</taxon>
        <taxon>Vulcanisaeta</taxon>
    </lineage>
</organism>
<dbReference type="AlphaFoldDB" id="F0QXR0"/>
<dbReference type="HOGENOM" id="CLU_3283085_0_0_2"/>
<accession>F0QXR0</accession>
<dbReference type="EMBL" id="CP002529">
    <property type="protein sequence ID" value="ADY01223.1"/>
    <property type="molecule type" value="Genomic_DNA"/>
</dbReference>
<gene>
    <name evidence="1" type="ordered locus">VMUT_1016</name>
</gene>
<evidence type="ECO:0000313" key="2">
    <source>
        <dbReference type="Proteomes" id="UP000007485"/>
    </source>
</evidence>
<dbReference type="Proteomes" id="UP000007485">
    <property type="component" value="Chromosome"/>
</dbReference>
<dbReference type="eggNOG" id="arCOG13769">
    <property type="taxonomic scope" value="Archaea"/>
</dbReference>
<keyword evidence="2" id="KW-1185">Reference proteome</keyword>
<protein>
    <submittedName>
        <fullName evidence="1">Uncharacterized protein</fullName>
    </submittedName>
</protein>
<name>F0QXR0_VULM7</name>
<dbReference type="RefSeq" id="WP_013604385.1">
    <property type="nucleotide sequence ID" value="NC_015151.1"/>
</dbReference>
<dbReference type="GeneID" id="74507091"/>
<dbReference type="KEGG" id="vmo:VMUT_1016"/>